<comment type="pathway">
    <text evidence="11">Carbohydrate metabolism; galactose metabolism.</text>
</comment>
<reference evidence="17" key="1">
    <citation type="submission" date="2016-10" db="EMBL/GenBank/DDBJ databases">
        <authorList>
            <person name="Varghese N."/>
            <person name="Submissions S."/>
        </authorList>
    </citation>
    <scope>NUCLEOTIDE SEQUENCE [LARGE SCALE GENOMIC DNA]</scope>
    <source>
        <strain evidence="17">ATCC 43811</strain>
    </source>
</reference>
<dbReference type="PRINTS" id="PR00473">
    <property type="entry name" value="GALCTOKINASE"/>
</dbReference>
<dbReference type="InterPro" id="IPR006206">
    <property type="entry name" value="Mevalonate/galactokinase"/>
</dbReference>
<dbReference type="STRING" id="34097.SAMN02745150_00346"/>
<dbReference type="GO" id="GO:0006012">
    <property type="term" value="P:galactose metabolic process"/>
    <property type="evidence" value="ECO:0007669"/>
    <property type="project" value="UniProtKB-UniRule"/>
</dbReference>
<evidence type="ECO:0000259" key="15">
    <source>
        <dbReference type="Pfam" id="PF10509"/>
    </source>
</evidence>
<keyword evidence="4 11" id="KW-0479">Metal-binding</keyword>
<gene>
    <name evidence="11" type="primary">galK</name>
    <name evidence="16" type="ORF">SAMN02745150_00346</name>
</gene>
<accession>A0A1I1D7L9</accession>
<dbReference type="GO" id="GO:0004335">
    <property type="term" value="F:galactokinase activity"/>
    <property type="evidence" value="ECO:0007669"/>
    <property type="project" value="UniProtKB-UniRule"/>
</dbReference>
<evidence type="ECO:0000256" key="7">
    <source>
        <dbReference type="ARBA" id="ARBA00022840"/>
    </source>
</evidence>
<evidence type="ECO:0000256" key="4">
    <source>
        <dbReference type="ARBA" id="ARBA00022723"/>
    </source>
</evidence>
<keyword evidence="2 11" id="KW-0963">Cytoplasm</keyword>
<feature type="domain" description="GHMP kinase C-terminal" evidence="14">
    <location>
        <begin position="283"/>
        <end position="347"/>
    </location>
</feature>
<dbReference type="PANTHER" id="PTHR10457:SF7">
    <property type="entry name" value="GALACTOKINASE-RELATED"/>
    <property type="match status" value="1"/>
</dbReference>
<evidence type="ECO:0000256" key="9">
    <source>
        <dbReference type="ARBA" id="ARBA00023144"/>
    </source>
</evidence>
<dbReference type="Proteomes" id="UP000240042">
    <property type="component" value="Unassembled WGS sequence"/>
</dbReference>
<keyword evidence="9 11" id="KW-0299">Galactose metabolism</keyword>
<dbReference type="Gene3D" id="3.30.230.10">
    <property type="match status" value="1"/>
</dbReference>
<keyword evidence="7 11" id="KW-0067">ATP-binding</keyword>
<evidence type="ECO:0000256" key="5">
    <source>
        <dbReference type="ARBA" id="ARBA00022741"/>
    </source>
</evidence>
<dbReference type="NCBIfam" id="TIGR00131">
    <property type="entry name" value="gal_kin"/>
    <property type="match status" value="1"/>
</dbReference>
<dbReference type="GO" id="GO:0005829">
    <property type="term" value="C:cytosol"/>
    <property type="evidence" value="ECO:0007669"/>
    <property type="project" value="TreeGrafter"/>
</dbReference>
<dbReference type="InterPro" id="IPR014721">
    <property type="entry name" value="Ribsml_uS5_D2-typ_fold_subgr"/>
</dbReference>
<dbReference type="PRINTS" id="PR00959">
    <property type="entry name" value="MEVGALKINASE"/>
</dbReference>
<dbReference type="InterPro" id="IPR013750">
    <property type="entry name" value="GHMP_kinase_C_dom"/>
</dbReference>
<dbReference type="OrthoDB" id="250531at2"/>
<dbReference type="InterPro" id="IPR006203">
    <property type="entry name" value="GHMP_knse_ATP-bd_CS"/>
</dbReference>
<feature type="domain" description="GHMP kinase N-terminal" evidence="13">
    <location>
        <begin position="90"/>
        <end position="178"/>
    </location>
</feature>
<evidence type="ECO:0000256" key="1">
    <source>
        <dbReference type="ARBA" id="ARBA00006566"/>
    </source>
</evidence>
<feature type="active site" description="Proton acceptor" evidence="11">
    <location>
        <position position="170"/>
    </location>
</feature>
<protein>
    <recommendedName>
        <fullName evidence="11 12">Galactokinase</fullName>
        <ecNumber evidence="11 12">2.7.1.6</ecNumber>
    </recommendedName>
    <alternativeName>
        <fullName evidence="11">Galactose kinase</fullName>
    </alternativeName>
</protein>
<dbReference type="InterPro" id="IPR006204">
    <property type="entry name" value="GHMP_kinase_N_dom"/>
</dbReference>
<sequence>MDLSASFQQFYNTSPQAQHFAPGRVNLIGEHTDYNGGCVLPVPLSVGTYLAIAPRFDQNASFMSLNFENLGILETDISMINNKESLHWANYLMGVLNSLKQKNIHIPHGFNVLVYGDIPHGSGLSSSASLGVVFIDALNNLFSLGLDGIEKALIAQKAEHFAGTQCGIMDQFASSMGKKNHAILLNCETLQYEYIPLNFGDYCLVIINSKKPRALNESKYNERRQECEFALTMLQKHIPIESLSALDDEIFNSHRHLLSDTLQKRVRHVFTENQRTFQARNFLIENDLFSFGKLLNKSHASLRDDYEVTGYELDKLAELARNFDGVLGARMTGAGFGGCVIALVPRGIKEVFKSFISSEYQKTVGLKPEFLVQ</sequence>
<evidence type="ECO:0000256" key="8">
    <source>
        <dbReference type="ARBA" id="ARBA00022842"/>
    </source>
</evidence>
<evidence type="ECO:0000313" key="17">
    <source>
        <dbReference type="Proteomes" id="UP000240042"/>
    </source>
</evidence>
<dbReference type="SUPFAM" id="SSF55060">
    <property type="entry name" value="GHMP Kinase, C-terminal domain"/>
    <property type="match status" value="1"/>
</dbReference>
<dbReference type="Pfam" id="PF00288">
    <property type="entry name" value="GHMP_kinases_N"/>
    <property type="match status" value="1"/>
</dbReference>
<organism evidence="16 17">
    <name type="scientific">Brevinema andersonii</name>
    <dbReference type="NCBI Taxonomy" id="34097"/>
    <lineage>
        <taxon>Bacteria</taxon>
        <taxon>Pseudomonadati</taxon>
        <taxon>Spirochaetota</taxon>
        <taxon>Spirochaetia</taxon>
        <taxon>Brevinematales</taxon>
        <taxon>Brevinemataceae</taxon>
        <taxon>Brevinema</taxon>
    </lineage>
</organism>
<feature type="binding site" evidence="11">
    <location>
        <position position="220"/>
    </location>
    <ligand>
        <name>substrate</name>
    </ligand>
</feature>
<evidence type="ECO:0000256" key="6">
    <source>
        <dbReference type="ARBA" id="ARBA00022777"/>
    </source>
</evidence>
<dbReference type="FunFam" id="3.30.70.890:FF:000001">
    <property type="entry name" value="Galactokinase"/>
    <property type="match status" value="1"/>
</dbReference>
<feature type="binding site" evidence="11">
    <location>
        <position position="64"/>
    </location>
    <ligand>
        <name>ATP</name>
        <dbReference type="ChEBI" id="CHEBI:30616"/>
    </ligand>
</feature>
<comment type="subcellular location">
    <subcellularLocation>
        <location evidence="11">Cytoplasm</location>
    </subcellularLocation>
</comment>
<feature type="binding site" evidence="11">
    <location>
        <position position="127"/>
    </location>
    <ligand>
        <name>Mg(2+)</name>
        <dbReference type="ChEBI" id="CHEBI:18420"/>
    </ligand>
</feature>
<evidence type="ECO:0000256" key="2">
    <source>
        <dbReference type="ARBA" id="ARBA00022490"/>
    </source>
</evidence>
<comment type="catalytic activity">
    <reaction evidence="11">
        <text>alpha-D-galactose + ATP = alpha-D-galactose 1-phosphate + ADP + H(+)</text>
        <dbReference type="Rhea" id="RHEA:13553"/>
        <dbReference type="ChEBI" id="CHEBI:15378"/>
        <dbReference type="ChEBI" id="CHEBI:28061"/>
        <dbReference type="ChEBI" id="CHEBI:30616"/>
        <dbReference type="ChEBI" id="CHEBI:58336"/>
        <dbReference type="ChEBI" id="CHEBI:456216"/>
        <dbReference type="EC" id="2.7.1.6"/>
    </reaction>
</comment>
<dbReference type="PROSITE" id="PS00627">
    <property type="entry name" value="GHMP_KINASES_ATP"/>
    <property type="match status" value="1"/>
</dbReference>
<feature type="site" description="Transition state stabilizer" evidence="11">
    <location>
        <position position="24"/>
    </location>
</feature>
<dbReference type="GO" id="GO:0005524">
    <property type="term" value="F:ATP binding"/>
    <property type="evidence" value="ECO:0007669"/>
    <property type="project" value="UniProtKB-UniRule"/>
</dbReference>
<evidence type="ECO:0000256" key="11">
    <source>
        <dbReference type="HAMAP-Rule" id="MF_00246"/>
    </source>
</evidence>
<dbReference type="AlphaFoldDB" id="A0A1I1D7L9"/>
<dbReference type="InterPro" id="IPR019741">
    <property type="entry name" value="Galactokinase_CS"/>
</dbReference>
<dbReference type="RefSeq" id="WP_092317758.1">
    <property type="nucleotide sequence ID" value="NZ_FOKY01000001.1"/>
</dbReference>
<evidence type="ECO:0000259" key="14">
    <source>
        <dbReference type="Pfam" id="PF08544"/>
    </source>
</evidence>
<evidence type="ECO:0000256" key="10">
    <source>
        <dbReference type="ARBA" id="ARBA00023277"/>
    </source>
</evidence>
<evidence type="ECO:0000256" key="3">
    <source>
        <dbReference type="ARBA" id="ARBA00022679"/>
    </source>
</evidence>
<proteinExistence type="inferred from homology"/>
<feature type="binding site" evidence="11">
    <location>
        <begin position="30"/>
        <end position="33"/>
    </location>
    <ligand>
        <name>substrate</name>
    </ligand>
</feature>
<keyword evidence="3 11" id="KW-0808">Transferase</keyword>
<dbReference type="PIRSF" id="PIRSF000530">
    <property type="entry name" value="Galactokinase"/>
    <property type="match status" value="1"/>
</dbReference>
<dbReference type="Pfam" id="PF08544">
    <property type="entry name" value="GHMP_kinases_C"/>
    <property type="match status" value="1"/>
</dbReference>
<dbReference type="InterPro" id="IPR036554">
    <property type="entry name" value="GHMP_kinase_C_sf"/>
</dbReference>
<keyword evidence="10 11" id="KW-0119">Carbohydrate metabolism</keyword>
<evidence type="ECO:0000256" key="12">
    <source>
        <dbReference type="NCBIfam" id="TIGR00131"/>
    </source>
</evidence>
<feature type="binding site" evidence="11">
    <location>
        <begin position="121"/>
        <end position="127"/>
    </location>
    <ligand>
        <name>ATP</name>
        <dbReference type="ChEBI" id="CHEBI:30616"/>
    </ligand>
</feature>
<keyword evidence="5 11" id="KW-0547">Nucleotide-binding</keyword>
<comment type="function">
    <text evidence="11">Catalyzes the transfer of the gamma-phosphate of ATP to D-galactose to form alpha-D-galactose-1-phosphate (Gal-1-P).</text>
</comment>
<dbReference type="PROSITE" id="PS00106">
    <property type="entry name" value="GALACTOKINASE"/>
    <property type="match status" value="1"/>
</dbReference>
<dbReference type="GO" id="GO:0000287">
    <property type="term" value="F:magnesium ion binding"/>
    <property type="evidence" value="ECO:0007669"/>
    <property type="project" value="UniProtKB-UniRule"/>
</dbReference>
<dbReference type="InterPro" id="IPR020568">
    <property type="entry name" value="Ribosomal_Su5_D2-typ_SF"/>
</dbReference>
<keyword evidence="8 11" id="KW-0460">Magnesium</keyword>
<dbReference type="InterPro" id="IPR019539">
    <property type="entry name" value="GalKase_N"/>
</dbReference>
<feature type="domain" description="Galactokinase N-terminal" evidence="15">
    <location>
        <begin position="6"/>
        <end position="54"/>
    </location>
</feature>
<dbReference type="InterPro" id="IPR022963">
    <property type="entry name" value="Galactokinase_bac"/>
</dbReference>
<dbReference type="UniPathway" id="UPA00214"/>
<keyword evidence="17" id="KW-1185">Reference proteome</keyword>
<dbReference type="PANTHER" id="PTHR10457">
    <property type="entry name" value="MEVALONATE KINASE/GALACTOKINASE"/>
    <property type="match status" value="1"/>
</dbReference>
<dbReference type="EMBL" id="FOKY01000001">
    <property type="protein sequence ID" value="SFB70326.1"/>
    <property type="molecule type" value="Genomic_DNA"/>
</dbReference>
<comment type="similarity">
    <text evidence="1 11">Belongs to the GHMP kinase family. GalK subfamily.</text>
</comment>
<name>A0A1I1D7L9_BREAD</name>
<feature type="binding site" evidence="11">
    <location>
        <position position="159"/>
    </location>
    <ligand>
        <name>Mg(2+)</name>
        <dbReference type="ChEBI" id="CHEBI:18420"/>
    </ligand>
</feature>
<dbReference type="HAMAP" id="MF_00246">
    <property type="entry name" value="Galactokinase"/>
    <property type="match status" value="1"/>
</dbReference>
<keyword evidence="6 11" id="KW-0418">Kinase</keyword>
<dbReference type="NCBIfam" id="NF003705">
    <property type="entry name" value="PRK05322.1"/>
    <property type="match status" value="1"/>
</dbReference>
<dbReference type="Gene3D" id="3.30.70.890">
    <property type="entry name" value="GHMP kinase, C-terminal domain"/>
    <property type="match status" value="1"/>
</dbReference>
<evidence type="ECO:0000313" key="16">
    <source>
        <dbReference type="EMBL" id="SFB70326.1"/>
    </source>
</evidence>
<dbReference type="InterPro" id="IPR000705">
    <property type="entry name" value="Galactokinase"/>
</dbReference>
<dbReference type="FunFam" id="3.30.230.10:FF:000017">
    <property type="entry name" value="Galactokinase"/>
    <property type="match status" value="1"/>
</dbReference>
<dbReference type="Pfam" id="PF10509">
    <property type="entry name" value="GalKase_gal_bdg"/>
    <property type="match status" value="1"/>
</dbReference>
<dbReference type="SUPFAM" id="SSF54211">
    <property type="entry name" value="Ribosomal protein S5 domain 2-like"/>
    <property type="match status" value="1"/>
</dbReference>
<evidence type="ECO:0000259" key="13">
    <source>
        <dbReference type="Pfam" id="PF00288"/>
    </source>
</evidence>
<dbReference type="EC" id="2.7.1.6" evidence="11 12"/>